<evidence type="ECO:0000259" key="2">
    <source>
        <dbReference type="Pfam" id="PF03732"/>
    </source>
</evidence>
<proteinExistence type="predicted"/>
<reference evidence="3" key="1">
    <citation type="submission" date="2022-12" db="EMBL/GenBank/DDBJ databases">
        <title>Chromosome-level genome assembly of the bean flower thrips Megalurothrips usitatus.</title>
        <authorList>
            <person name="Ma L."/>
            <person name="Liu Q."/>
            <person name="Li H."/>
            <person name="Cai W."/>
        </authorList>
    </citation>
    <scope>NUCLEOTIDE SEQUENCE</scope>
    <source>
        <strain evidence="3">Cailab_2022a</strain>
    </source>
</reference>
<organism evidence="3 4">
    <name type="scientific">Megalurothrips usitatus</name>
    <name type="common">bean blossom thrips</name>
    <dbReference type="NCBI Taxonomy" id="439358"/>
    <lineage>
        <taxon>Eukaryota</taxon>
        <taxon>Metazoa</taxon>
        <taxon>Ecdysozoa</taxon>
        <taxon>Arthropoda</taxon>
        <taxon>Hexapoda</taxon>
        <taxon>Insecta</taxon>
        <taxon>Pterygota</taxon>
        <taxon>Neoptera</taxon>
        <taxon>Paraneoptera</taxon>
        <taxon>Thysanoptera</taxon>
        <taxon>Terebrantia</taxon>
        <taxon>Thripoidea</taxon>
        <taxon>Thripidae</taxon>
        <taxon>Megalurothrips</taxon>
    </lineage>
</organism>
<dbReference type="Pfam" id="PF03732">
    <property type="entry name" value="Retrotrans_gag"/>
    <property type="match status" value="1"/>
</dbReference>
<accession>A0AAV7XKC8</accession>
<evidence type="ECO:0000313" key="4">
    <source>
        <dbReference type="Proteomes" id="UP001075354"/>
    </source>
</evidence>
<dbReference type="AlphaFoldDB" id="A0AAV7XKC8"/>
<name>A0AAV7XKC8_9NEOP</name>
<feature type="compositionally biased region" description="Polar residues" evidence="1">
    <location>
        <begin position="94"/>
        <end position="107"/>
    </location>
</feature>
<feature type="domain" description="Retrotransposon gag" evidence="2">
    <location>
        <begin position="301"/>
        <end position="387"/>
    </location>
</feature>
<feature type="region of interest" description="Disordered" evidence="1">
    <location>
        <begin position="87"/>
        <end position="131"/>
    </location>
</feature>
<dbReference type="Proteomes" id="UP001075354">
    <property type="component" value="Chromosome 8"/>
</dbReference>
<feature type="region of interest" description="Disordered" evidence="1">
    <location>
        <begin position="1"/>
        <end position="30"/>
    </location>
</feature>
<evidence type="ECO:0000313" key="3">
    <source>
        <dbReference type="EMBL" id="KAJ1525545.1"/>
    </source>
</evidence>
<protein>
    <recommendedName>
        <fullName evidence="2">Retrotransposon gag domain-containing protein</fullName>
    </recommendedName>
</protein>
<comment type="caution">
    <text evidence="3">The sequence shown here is derived from an EMBL/GenBank/DDBJ whole genome shotgun (WGS) entry which is preliminary data.</text>
</comment>
<sequence length="452" mass="50906">MTFDIGFRGYGNSEQPRQSKAEGTPYTNTSTQKTVQWLSAVFEANGDNLTACDAPEADDQSLTSGYEYIDESVQSDEMDRRRVAFSPWEDEETQPLTAPYSNSTAPRTATEHHTYSSMPHTQTQHHTYSEIDHSVPQHSTMWGAQQVPGQRQEDMVLVGRVNPLFWSPSGSSNPFLTPDHEVHMHCSGRAPQCSSEPLPVHSANTVHGTSGRSVHSLFGASGREGGALFGARGRSEHAGFGAGERDEQGAYRPGEPRLPLPKYAEAISHDSFMSQFNGLMDVYRSSGQRKVMYLEQCVKGSEAESWLRRFLFENGRGVSWEALEKEFKAAFTSFFDGEEAQNRLEDRVMRPDETVRKYVMDKLDLCVRFDPYMRERDRIHYVTAGLPEAVHEYLMGHAVTTVNHLLDKLILVEAQLKGRSRYRSRKIDIPAAPQASTVQMLQSLEKKKLWMG</sequence>
<keyword evidence="4" id="KW-1185">Reference proteome</keyword>
<feature type="compositionally biased region" description="Polar residues" evidence="1">
    <location>
        <begin position="115"/>
        <end position="126"/>
    </location>
</feature>
<evidence type="ECO:0000256" key="1">
    <source>
        <dbReference type="SAM" id="MobiDB-lite"/>
    </source>
</evidence>
<dbReference type="InterPro" id="IPR005162">
    <property type="entry name" value="Retrotrans_gag_dom"/>
</dbReference>
<gene>
    <name evidence="3" type="ORF">ONE63_010350</name>
</gene>
<dbReference type="EMBL" id="JAPTSV010000008">
    <property type="protein sequence ID" value="KAJ1525545.1"/>
    <property type="molecule type" value="Genomic_DNA"/>
</dbReference>